<reference evidence="3" key="1">
    <citation type="submission" date="2017-04" db="EMBL/GenBank/DDBJ databases">
        <title>Genome evolution of the luminous symbionts of deep sea anglerfish.</title>
        <authorList>
            <person name="Hendry T.A."/>
        </authorList>
    </citation>
    <scope>NUCLEOTIDE SEQUENCE [LARGE SCALE GENOMIC DNA]</scope>
</reference>
<dbReference type="Proteomes" id="UP000219020">
    <property type="component" value="Unassembled WGS sequence"/>
</dbReference>
<sequence length="68" mass="7646">MNSFSAGIQLGIDYDDAMEEEQAILFEQVIKHIQLYHDLHTELGIKPDDSATHNKPTSANFGWGLSRT</sequence>
<organism evidence="2 3">
    <name type="scientific">Candidatus Enterovibrio escicola</name>
    <dbReference type="NCBI Taxonomy" id="1927127"/>
    <lineage>
        <taxon>Bacteria</taxon>
        <taxon>Pseudomonadati</taxon>
        <taxon>Pseudomonadota</taxon>
        <taxon>Gammaproteobacteria</taxon>
        <taxon>Vibrionales</taxon>
        <taxon>Vibrionaceae</taxon>
        <taxon>Enterovibrio</taxon>
    </lineage>
</organism>
<dbReference type="EMBL" id="NBYY01000009">
    <property type="protein sequence ID" value="PCS23687.1"/>
    <property type="molecule type" value="Genomic_DNA"/>
</dbReference>
<evidence type="ECO:0000256" key="1">
    <source>
        <dbReference type="SAM" id="MobiDB-lite"/>
    </source>
</evidence>
<proteinExistence type="predicted"/>
<gene>
    <name evidence="2" type="ORF">BTN49_0656</name>
</gene>
<keyword evidence="3" id="KW-1185">Reference proteome</keyword>
<protein>
    <submittedName>
        <fullName evidence="2">Uncharacterized protein</fullName>
    </submittedName>
</protein>
<dbReference type="RefSeq" id="WP_150138172.1">
    <property type="nucleotide sequence ID" value="NZ_CAWPDG010000225.1"/>
</dbReference>
<evidence type="ECO:0000313" key="2">
    <source>
        <dbReference type="EMBL" id="PCS23687.1"/>
    </source>
</evidence>
<dbReference type="AlphaFoldDB" id="A0A2A5T697"/>
<name>A0A2A5T697_9GAMM</name>
<feature type="region of interest" description="Disordered" evidence="1">
    <location>
        <begin position="46"/>
        <end position="68"/>
    </location>
</feature>
<accession>A0A2A5T697</accession>
<evidence type="ECO:0000313" key="3">
    <source>
        <dbReference type="Proteomes" id="UP000219020"/>
    </source>
</evidence>
<comment type="caution">
    <text evidence="2">The sequence shown here is derived from an EMBL/GenBank/DDBJ whole genome shotgun (WGS) entry which is preliminary data.</text>
</comment>
<dbReference type="OrthoDB" id="9783391at2"/>